<feature type="domain" description="CST complex subunit Stn1 N-terminal" evidence="4">
    <location>
        <begin position="32"/>
        <end position="211"/>
    </location>
</feature>
<name>H8X6I6_CANO9</name>
<dbReference type="AlphaFoldDB" id="H8X6I6"/>
<keyword evidence="6" id="KW-1185">Reference proteome</keyword>
<dbReference type="KEGG" id="cot:CORT_0D07640"/>
<evidence type="ECO:0000256" key="2">
    <source>
        <dbReference type="ARBA" id="ARBA00022454"/>
    </source>
</evidence>
<keyword evidence="2" id="KW-0158">Chromosome</keyword>
<evidence type="ECO:0000259" key="4">
    <source>
        <dbReference type="Pfam" id="PF10451"/>
    </source>
</evidence>
<reference evidence="5 6" key="1">
    <citation type="journal article" date="2012" name="PLoS ONE">
        <title>Sequence and analysis of the genome of the pathogenic yeast Candida orthopsilosis.</title>
        <authorList>
            <person name="Riccombeni A."/>
            <person name="Vidanes G."/>
            <person name="Proux-Wera E."/>
            <person name="Wolfe K.H."/>
            <person name="Butler G."/>
        </authorList>
    </citation>
    <scope>NUCLEOTIDE SEQUENCE [LARGE SCALE GENOMIC DNA]</scope>
    <source>
        <strain evidence="5 6">Co 90-125</strain>
    </source>
</reference>
<dbReference type="OrthoDB" id="77828at2759"/>
<dbReference type="Gene3D" id="2.40.50.1040">
    <property type="match status" value="1"/>
</dbReference>
<proteinExistence type="predicted"/>
<dbReference type="Proteomes" id="UP000005018">
    <property type="component" value="Chromosome 4"/>
</dbReference>
<evidence type="ECO:0000313" key="5">
    <source>
        <dbReference type="EMBL" id="CCG23597.1"/>
    </source>
</evidence>
<evidence type="ECO:0000256" key="3">
    <source>
        <dbReference type="ARBA" id="ARBA00022895"/>
    </source>
</evidence>
<dbReference type="InterPro" id="IPR018856">
    <property type="entry name" value="Stn1_N"/>
</dbReference>
<dbReference type="Pfam" id="PF10451">
    <property type="entry name" value="Stn1"/>
    <property type="match status" value="1"/>
</dbReference>
<evidence type="ECO:0000256" key="1">
    <source>
        <dbReference type="ARBA" id="ARBA00004574"/>
    </source>
</evidence>
<dbReference type="GO" id="GO:0000781">
    <property type="term" value="C:chromosome, telomeric region"/>
    <property type="evidence" value="ECO:0007669"/>
    <property type="project" value="UniProtKB-SubCell"/>
</dbReference>
<dbReference type="EMBL" id="HE681722">
    <property type="protein sequence ID" value="CCG23597.1"/>
    <property type="molecule type" value="Genomic_DNA"/>
</dbReference>
<organism evidence="5 6">
    <name type="scientific">Candida orthopsilosis (strain 90-125)</name>
    <name type="common">Yeast</name>
    <dbReference type="NCBI Taxonomy" id="1136231"/>
    <lineage>
        <taxon>Eukaryota</taxon>
        <taxon>Fungi</taxon>
        <taxon>Dikarya</taxon>
        <taxon>Ascomycota</taxon>
        <taxon>Saccharomycotina</taxon>
        <taxon>Pichiomycetes</taxon>
        <taxon>Debaryomycetaceae</taxon>
        <taxon>Candida/Lodderomyces clade</taxon>
        <taxon>Candida</taxon>
    </lineage>
</organism>
<evidence type="ECO:0000313" key="6">
    <source>
        <dbReference type="Proteomes" id="UP000005018"/>
    </source>
</evidence>
<gene>
    <name evidence="5" type="ORF">CORT_0D07640</name>
</gene>
<comment type="subcellular location">
    <subcellularLocation>
        <location evidence="1">Chromosome</location>
        <location evidence="1">Telomere</location>
    </subcellularLocation>
</comment>
<dbReference type="RefSeq" id="XP_003869730.1">
    <property type="nucleotide sequence ID" value="XM_003869681.1"/>
</dbReference>
<sequence length="442" mass="51157">MQACKRPKPLYEQSERIDWRSPGSHVVAKKYDVEYYRAELFSQAVTFGKYIPVFINDMKSQFNFKRHYIDLWGQLDDLIMINNWPINKFAIVGKVTGESHFDKRDYSGARIRIDDSSGKDSNVEVLISLEQYEAIFPEPGVNYGKLVEVRGVFKNWKPVVEDIVVVSPTPNDSTSEILHWNIRVQFRKTVLAKAWKFDATAAQGDDVPKRESVFYNVAKNVAPQKSMEPITETPRRDVGSVTNFTGTSPGTQVGTIHGEAGASTNDTKFVKISGVSDNSETISQALLDNKDRYIKLVKESLIAIIKRLFNEITLDELVSDRFVLNQINVFAEVLQRACGYLDITYRQEIIFRLALYFRDSELFEFTDNVIKPLKFQLMYYSIQRKLSTRTQIKTLKYVDYLTKKLQISNCDYKLVNFLIRYIVSTSDLHWRYIKDEIKWVKS</sequence>
<accession>H8X6I6</accession>
<dbReference type="GeneID" id="14540176"/>
<keyword evidence="3" id="KW-0779">Telomere</keyword>
<protein>
    <submittedName>
        <fullName evidence="5">Stn1 protein</fullName>
    </submittedName>
</protein>
<dbReference type="HOGENOM" id="CLU_619626_0_0_1"/>